<dbReference type="GO" id="GO:0016491">
    <property type="term" value="F:oxidoreductase activity"/>
    <property type="evidence" value="ECO:0007669"/>
    <property type="project" value="InterPro"/>
</dbReference>
<comment type="caution">
    <text evidence="7">The sequence shown here is derived from an EMBL/GenBank/DDBJ whole genome shotgun (WGS) entry which is preliminary data.</text>
</comment>
<reference evidence="8" key="1">
    <citation type="submission" date="2018-05" db="EMBL/GenBank/DDBJ databases">
        <title>Leptospira yasudae sp. nov. and Leptospira stimsonii sp. nov., two pathogenic species of the genus Leptospira isolated from environmental sources.</title>
        <authorList>
            <person name="Casanovas-Massana A."/>
            <person name="Hamond C."/>
            <person name="Santos L.A."/>
            <person name="Hacker K.P."/>
            <person name="Balassiano I."/>
            <person name="Medeiros M.A."/>
            <person name="Reis M.G."/>
            <person name="Ko A.I."/>
            <person name="Wunder E.A."/>
        </authorList>
    </citation>
    <scope>NUCLEOTIDE SEQUENCE [LARGE SCALE GENOMIC DNA]</scope>
    <source>
        <strain evidence="8">Yale</strain>
    </source>
</reference>
<keyword evidence="2 5" id="KW-0812">Transmembrane</keyword>
<dbReference type="PANTHER" id="PTHR11863">
    <property type="entry name" value="STEROL DESATURASE"/>
    <property type="match status" value="1"/>
</dbReference>
<dbReference type="GO" id="GO:0016020">
    <property type="term" value="C:membrane"/>
    <property type="evidence" value="ECO:0007669"/>
    <property type="project" value="UniProtKB-SubCell"/>
</dbReference>
<evidence type="ECO:0000256" key="3">
    <source>
        <dbReference type="ARBA" id="ARBA00022989"/>
    </source>
</evidence>
<feature type="transmembrane region" description="Helical" evidence="5">
    <location>
        <begin position="7"/>
        <end position="26"/>
    </location>
</feature>
<feature type="domain" description="Fatty acid hydroxylase" evidence="6">
    <location>
        <begin position="115"/>
        <end position="250"/>
    </location>
</feature>
<organism evidence="7 8">
    <name type="scientific">Leptospira stimsonii</name>
    <dbReference type="NCBI Taxonomy" id="2202203"/>
    <lineage>
        <taxon>Bacteria</taxon>
        <taxon>Pseudomonadati</taxon>
        <taxon>Spirochaetota</taxon>
        <taxon>Spirochaetia</taxon>
        <taxon>Leptospirales</taxon>
        <taxon>Leptospiraceae</taxon>
        <taxon>Leptospira</taxon>
    </lineage>
</organism>
<keyword evidence="3 5" id="KW-1133">Transmembrane helix</keyword>
<dbReference type="OrthoDB" id="9770329at2"/>
<feature type="transmembrane region" description="Helical" evidence="5">
    <location>
        <begin position="70"/>
        <end position="98"/>
    </location>
</feature>
<dbReference type="RefSeq" id="WP_118967314.1">
    <property type="nucleotide sequence ID" value="NZ_QHCT01000001.1"/>
</dbReference>
<evidence type="ECO:0000313" key="8">
    <source>
        <dbReference type="Proteomes" id="UP000265798"/>
    </source>
</evidence>
<dbReference type="AlphaFoldDB" id="A0A396ZH52"/>
<accession>A0A396ZH52</accession>
<protein>
    <recommendedName>
        <fullName evidence="6">Fatty acid hydroxylase domain-containing protein</fullName>
    </recommendedName>
</protein>
<evidence type="ECO:0000256" key="4">
    <source>
        <dbReference type="ARBA" id="ARBA00023136"/>
    </source>
</evidence>
<dbReference type="GO" id="GO:0008610">
    <property type="term" value="P:lipid biosynthetic process"/>
    <property type="evidence" value="ECO:0007669"/>
    <property type="project" value="InterPro"/>
</dbReference>
<evidence type="ECO:0000256" key="1">
    <source>
        <dbReference type="ARBA" id="ARBA00004370"/>
    </source>
</evidence>
<comment type="subcellular location">
    <subcellularLocation>
        <location evidence="1">Membrane</location>
    </subcellularLocation>
</comment>
<dbReference type="GO" id="GO:0005506">
    <property type="term" value="F:iron ion binding"/>
    <property type="evidence" value="ECO:0007669"/>
    <property type="project" value="InterPro"/>
</dbReference>
<sequence length="288" mass="33100">MNLNLKNVMRRIGFPILFFTFVWILFRNPGNVWVSYGTISVMIFAGILLERWIPFEEEWNRKDSDLKSDLFFFLFQPILAPLTGNVTTLITIGLMSSLGIVSPNIEKTSLFFQVFLGMSLSGFIPYWLHRIAHVGGGFLWRAHAIHHSPKKLYWMNAFRSHPINTIWNTAGLLLPAVFLGLQAEAVMIVGLLNNFVSIFNHMNIDFRLGILNRVFNMGELHRWHHSQIPSEGNRNYSSGALSVWDQIFGSYFLPDQKIDSRSIGLFNPQSYPFGSLFKEFLFPICKCS</sequence>
<proteinExistence type="predicted"/>
<dbReference type="InterPro" id="IPR050307">
    <property type="entry name" value="Sterol_Desaturase_Related"/>
</dbReference>
<feature type="transmembrane region" description="Helical" evidence="5">
    <location>
        <begin position="32"/>
        <end position="49"/>
    </location>
</feature>
<evidence type="ECO:0000256" key="2">
    <source>
        <dbReference type="ARBA" id="ARBA00022692"/>
    </source>
</evidence>
<dbReference type="InterPro" id="IPR006694">
    <property type="entry name" value="Fatty_acid_hydroxylase"/>
</dbReference>
<keyword evidence="4 5" id="KW-0472">Membrane</keyword>
<dbReference type="EMBL" id="QHCT01000001">
    <property type="protein sequence ID" value="RHX92480.1"/>
    <property type="molecule type" value="Genomic_DNA"/>
</dbReference>
<name>A0A396ZH52_9LEPT</name>
<evidence type="ECO:0000259" key="6">
    <source>
        <dbReference type="Pfam" id="PF04116"/>
    </source>
</evidence>
<feature type="transmembrane region" description="Helical" evidence="5">
    <location>
        <begin position="110"/>
        <end position="128"/>
    </location>
</feature>
<dbReference type="Pfam" id="PF04116">
    <property type="entry name" value="FA_hydroxylase"/>
    <property type="match status" value="1"/>
</dbReference>
<evidence type="ECO:0000313" key="7">
    <source>
        <dbReference type="EMBL" id="RHX92480.1"/>
    </source>
</evidence>
<dbReference type="Proteomes" id="UP000265798">
    <property type="component" value="Unassembled WGS sequence"/>
</dbReference>
<evidence type="ECO:0000256" key="5">
    <source>
        <dbReference type="SAM" id="Phobius"/>
    </source>
</evidence>
<gene>
    <name evidence="7" type="ORF">DLM75_04650</name>
</gene>